<dbReference type="SUPFAM" id="SSF144091">
    <property type="entry name" value="Rhomboid-like"/>
    <property type="match status" value="1"/>
</dbReference>
<dbReference type="PANTHER" id="PTHR43731:SF14">
    <property type="entry name" value="PRESENILIN-ASSOCIATED RHOMBOID-LIKE PROTEIN, MITOCHONDRIAL"/>
    <property type="match status" value="1"/>
</dbReference>
<keyword evidence="5 7" id="KW-1133">Transmembrane helix</keyword>
<dbReference type="GO" id="GO:0016020">
    <property type="term" value="C:membrane"/>
    <property type="evidence" value="ECO:0007669"/>
    <property type="project" value="UniProtKB-SubCell"/>
</dbReference>
<evidence type="ECO:0000259" key="8">
    <source>
        <dbReference type="Pfam" id="PF01694"/>
    </source>
</evidence>
<reference evidence="9 10" key="1">
    <citation type="journal article" date="2018" name="MBio">
        <title>Comparative Genomics Reveals the Core Gene Toolbox for the Fungus-Insect Symbiosis.</title>
        <authorList>
            <person name="Wang Y."/>
            <person name="Stata M."/>
            <person name="Wang W."/>
            <person name="Stajich J.E."/>
            <person name="White M.M."/>
            <person name="Moncalvo J.M."/>
        </authorList>
    </citation>
    <scope>NUCLEOTIDE SEQUENCE [LARGE SCALE GENOMIC DNA]</scope>
    <source>
        <strain evidence="9 10">SWE-8-4</strain>
    </source>
</reference>
<dbReference type="Proteomes" id="UP000245383">
    <property type="component" value="Unassembled WGS sequence"/>
</dbReference>
<evidence type="ECO:0000256" key="2">
    <source>
        <dbReference type="ARBA" id="ARBA00009045"/>
    </source>
</evidence>
<sequence length="336" mass="38123">MSHSFMLRLLQKGLQKPSISFTCRNKPLTLNKPDSFCNYSSFFQSLNTKKRIYGGWNGLLYNLTGLDLQDYSAKSGDSEALSKLYSLIPLSHKFQSLEHKNTLIKIAQFPEWLPIEVKQFIILGADTWYFTPSEKRTAYSLIAVNVIVFGLWKVRRLQGFMQRNFTHDPLSSKSFTMVTSTFSHNSLWHLGFNMLALSSFAPAVLTVMPKEEFFAFYLSAGVFSSLISHLATALIKSRAILPSLGASGALYGILAVTAHYYPDLKVSLLLIPVSFNIVDAFCGIVAFDFIMAFLRKSIFDHYAHLGGALYGYWYFKLGQEHFWYNAVKFIEEAKHS</sequence>
<evidence type="ECO:0000256" key="6">
    <source>
        <dbReference type="ARBA" id="ARBA00023136"/>
    </source>
</evidence>
<feature type="transmembrane region" description="Helical" evidence="7">
    <location>
        <begin position="187"/>
        <end position="208"/>
    </location>
</feature>
<dbReference type="FunFam" id="1.20.1540.10:FF:000012">
    <property type="entry name" value="Rhomboid family protein"/>
    <property type="match status" value="1"/>
</dbReference>
<evidence type="ECO:0000256" key="1">
    <source>
        <dbReference type="ARBA" id="ARBA00004141"/>
    </source>
</evidence>
<keyword evidence="10" id="KW-1185">Reference proteome</keyword>
<feature type="transmembrane region" description="Helical" evidence="7">
    <location>
        <begin position="273"/>
        <end position="294"/>
    </location>
</feature>
<dbReference type="InterPro" id="IPR022764">
    <property type="entry name" value="Peptidase_S54_rhomboid_dom"/>
</dbReference>
<feature type="transmembrane region" description="Helical" evidence="7">
    <location>
        <begin position="214"/>
        <end position="232"/>
    </location>
</feature>
<evidence type="ECO:0000256" key="4">
    <source>
        <dbReference type="ARBA" id="ARBA00022801"/>
    </source>
</evidence>
<dbReference type="InterPro" id="IPR035952">
    <property type="entry name" value="Rhomboid-like_sf"/>
</dbReference>
<keyword evidence="4" id="KW-0378">Hydrolase</keyword>
<proteinExistence type="inferred from homology"/>
<keyword evidence="6 7" id="KW-0472">Membrane</keyword>
<dbReference type="GO" id="GO:0004252">
    <property type="term" value="F:serine-type endopeptidase activity"/>
    <property type="evidence" value="ECO:0007669"/>
    <property type="project" value="InterPro"/>
</dbReference>
<evidence type="ECO:0000256" key="5">
    <source>
        <dbReference type="ARBA" id="ARBA00022989"/>
    </source>
</evidence>
<name>A0A2T9YM76_9FUNG</name>
<feature type="domain" description="Peptidase S54 rhomboid" evidence="8">
    <location>
        <begin position="175"/>
        <end position="314"/>
    </location>
</feature>
<accession>A0A2T9YM76</accession>
<dbReference type="OrthoDB" id="10260614at2759"/>
<dbReference type="GO" id="GO:0006465">
    <property type="term" value="P:signal peptide processing"/>
    <property type="evidence" value="ECO:0007669"/>
    <property type="project" value="TreeGrafter"/>
</dbReference>
<comment type="similarity">
    <text evidence="2">Belongs to the peptidase S54 family.</text>
</comment>
<evidence type="ECO:0000256" key="7">
    <source>
        <dbReference type="SAM" id="Phobius"/>
    </source>
</evidence>
<evidence type="ECO:0000313" key="10">
    <source>
        <dbReference type="Proteomes" id="UP000245383"/>
    </source>
</evidence>
<dbReference type="InterPro" id="IPR050925">
    <property type="entry name" value="Rhomboid_protease_S54"/>
</dbReference>
<evidence type="ECO:0000313" key="9">
    <source>
        <dbReference type="EMBL" id="PVU93438.1"/>
    </source>
</evidence>
<evidence type="ECO:0000256" key="3">
    <source>
        <dbReference type="ARBA" id="ARBA00022692"/>
    </source>
</evidence>
<dbReference type="EMBL" id="MBFR01000128">
    <property type="protein sequence ID" value="PVU93438.1"/>
    <property type="molecule type" value="Genomic_DNA"/>
</dbReference>
<dbReference type="PANTHER" id="PTHR43731">
    <property type="entry name" value="RHOMBOID PROTEASE"/>
    <property type="match status" value="1"/>
</dbReference>
<comment type="caution">
    <text evidence="9">The sequence shown here is derived from an EMBL/GenBank/DDBJ whole genome shotgun (WGS) entry which is preliminary data.</text>
</comment>
<dbReference type="STRING" id="133385.A0A2T9YM76"/>
<feature type="transmembrane region" description="Helical" evidence="7">
    <location>
        <begin position="239"/>
        <end position="261"/>
    </location>
</feature>
<dbReference type="AlphaFoldDB" id="A0A2T9YM76"/>
<feature type="transmembrane region" description="Helical" evidence="7">
    <location>
        <begin position="137"/>
        <end position="154"/>
    </location>
</feature>
<gene>
    <name evidence="9" type="ORF">BB561_003273</name>
</gene>
<comment type="subcellular location">
    <subcellularLocation>
        <location evidence="1">Membrane</location>
        <topology evidence="1">Multi-pass membrane protein</topology>
    </subcellularLocation>
</comment>
<dbReference type="Pfam" id="PF01694">
    <property type="entry name" value="Rhomboid"/>
    <property type="match status" value="1"/>
</dbReference>
<keyword evidence="3 7" id="KW-0812">Transmembrane</keyword>
<organism evidence="9 10">
    <name type="scientific">Smittium simulii</name>
    <dbReference type="NCBI Taxonomy" id="133385"/>
    <lineage>
        <taxon>Eukaryota</taxon>
        <taxon>Fungi</taxon>
        <taxon>Fungi incertae sedis</taxon>
        <taxon>Zoopagomycota</taxon>
        <taxon>Kickxellomycotina</taxon>
        <taxon>Harpellomycetes</taxon>
        <taxon>Harpellales</taxon>
        <taxon>Legeriomycetaceae</taxon>
        <taxon>Smittium</taxon>
    </lineage>
</organism>
<protein>
    <recommendedName>
        <fullName evidence="8">Peptidase S54 rhomboid domain-containing protein</fullName>
    </recommendedName>
</protein>
<dbReference type="Gene3D" id="1.20.1540.10">
    <property type="entry name" value="Rhomboid-like"/>
    <property type="match status" value="1"/>
</dbReference>